<comment type="subcellular location">
    <subcellularLocation>
        <location evidence="1">Cell membrane</location>
        <topology evidence="1">Multi-pass membrane protein</topology>
    </subcellularLocation>
</comment>
<evidence type="ECO:0000256" key="14">
    <source>
        <dbReference type="SAM" id="Phobius"/>
    </source>
</evidence>
<evidence type="ECO:0000256" key="2">
    <source>
        <dbReference type="ARBA" id="ARBA00012543"/>
    </source>
</evidence>
<gene>
    <name evidence="16" type="primary">CHS3</name>
    <name evidence="16" type="ORF">T4A_2902</name>
</gene>
<feature type="compositionally biased region" description="Polar residues" evidence="13">
    <location>
        <begin position="1631"/>
        <end position="1645"/>
    </location>
</feature>
<evidence type="ECO:0000256" key="3">
    <source>
        <dbReference type="ARBA" id="ARBA00022475"/>
    </source>
</evidence>
<dbReference type="EMBL" id="JYDR01000041">
    <property type="protein sequence ID" value="KRY72737.1"/>
    <property type="molecule type" value="Genomic_DNA"/>
</dbReference>
<evidence type="ECO:0000313" key="16">
    <source>
        <dbReference type="EMBL" id="KRY72737.1"/>
    </source>
</evidence>
<feature type="region of interest" description="Disordered" evidence="13">
    <location>
        <begin position="1183"/>
        <end position="1203"/>
    </location>
</feature>
<keyword evidence="9 14" id="KW-0472">Membrane</keyword>
<keyword evidence="10" id="KW-0325">Glycoprotein</keyword>
<evidence type="ECO:0000313" key="17">
    <source>
        <dbReference type="Proteomes" id="UP000054632"/>
    </source>
</evidence>
<evidence type="ECO:0000256" key="11">
    <source>
        <dbReference type="ARBA" id="ARBA00046329"/>
    </source>
</evidence>
<dbReference type="EC" id="2.4.1.16" evidence="2"/>
<feature type="transmembrane region" description="Helical" evidence="14">
    <location>
        <begin position="1123"/>
        <end position="1142"/>
    </location>
</feature>
<evidence type="ECO:0000256" key="7">
    <source>
        <dbReference type="ARBA" id="ARBA00022989"/>
    </source>
</evidence>
<feature type="transmembrane region" description="Helical" evidence="14">
    <location>
        <begin position="1425"/>
        <end position="1446"/>
    </location>
</feature>
<dbReference type="InterPro" id="IPR055120">
    <property type="entry name" value="Chs-1/2_IV_N"/>
</dbReference>
<feature type="transmembrane region" description="Helical" evidence="14">
    <location>
        <begin position="204"/>
        <end position="230"/>
    </location>
</feature>
<dbReference type="GO" id="GO:0006031">
    <property type="term" value="P:chitin biosynthetic process"/>
    <property type="evidence" value="ECO:0007669"/>
    <property type="project" value="TreeGrafter"/>
</dbReference>
<proteinExistence type="inferred from homology"/>
<evidence type="ECO:0000256" key="9">
    <source>
        <dbReference type="ARBA" id="ARBA00023136"/>
    </source>
</evidence>
<reference evidence="16 17" key="1">
    <citation type="submission" date="2015-01" db="EMBL/GenBank/DDBJ databases">
        <title>Evolution of Trichinella species and genotypes.</title>
        <authorList>
            <person name="Korhonen P.K."/>
            <person name="Edoardo P."/>
            <person name="Giuseppe L.R."/>
            <person name="Gasser R.B."/>
        </authorList>
    </citation>
    <scope>NUCLEOTIDE SEQUENCE [LARGE SCALE GENOMIC DNA]</scope>
    <source>
        <strain evidence="16">ISS13</strain>
    </source>
</reference>
<feature type="region of interest" description="Disordered" evidence="13">
    <location>
        <begin position="1589"/>
        <end position="1645"/>
    </location>
</feature>
<dbReference type="FunFam" id="3.90.550.10:FF:000139">
    <property type="entry name" value="Chitin synthase 8"/>
    <property type="match status" value="1"/>
</dbReference>
<evidence type="ECO:0000256" key="6">
    <source>
        <dbReference type="ARBA" id="ARBA00022692"/>
    </source>
</evidence>
<evidence type="ECO:0000256" key="4">
    <source>
        <dbReference type="ARBA" id="ARBA00022676"/>
    </source>
</evidence>
<evidence type="ECO:0000256" key="10">
    <source>
        <dbReference type="ARBA" id="ARBA00023180"/>
    </source>
</evidence>
<feature type="transmembrane region" description="Helical" evidence="14">
    <location>
        <begin position="1062"/>
        <end position="1078"/>
    </location>
</feature>
<feature type="transmembrane region" description="Helical" evidence="14">
    <location>
        <begin position="342"/>
        <end position="363"/>
    </location>
</feature>
<feature type="transmembrane region" description="Helical" evidence="14">
    <location>
        <begin position="1090"/>
        <end position="1111"/>
    </location>
</feature>
<feature type="transmembrane region" description="Helical" evidence="14">
    <location>
        <begin position="1364"/>
        <end position="1384"/>
    </location>
</feature>
<feature type="domain" description="Chitin synthase chs-1/2 N-terminal putative transporter" evidence="15">
    <location>
        <begin position="100"/>
        <end position="365"/>
    </location>
</feature>
<dbReference type="PANTHER" id="PTHR22914:SF42">
    <property type="entry name" value="CHITIN SYNTHASE"/>
    <property type="match status" value="1"/>
</dbReference>
<keyword evidence="8" id="KW-0175">Coiled coil</keyword>
<feature type="transmembrane region" description="Helical" evidence="14">
    <location>
        <begin position="1148"/>
        <end position="1170"/>
    </location>
</feature>
<dbReference type="InterPro" id="IPR004835">
    <property type="entry name" value="Chitin_synth"/>
</dbReference>
<dbReference type="GO" id="GO:0004100">
    <property type="term" value="F:chitin synthase activity"/>
    <property type="evidence" value="ECO:0007669"/>
    <property type="project" value="UniProtKB-EC"/>
</dbReference>
<evidence type="ECO:0000256" key="8">
    <source>
        <dbReference type="ARBA" id="ARBA00023054"/>
    </source>
</evidence>
<organism evidence="16 17">
    <name type="scientific">Trichinella pseudospiralis</name>
    <name type="common">Parasitic roundworm</name>
    <dbReference type="NCBI Taxonomy" id="6337"/>
    <lineage>
        <taxon>Eukaryota</taxon>
        <taxon>Metazoa</taxon>
        <taxon>Ecdysozoa</taxon>
        <taxon>Nematoda</taxon>
        <taxon>Enoplea</taxon>
        <taxon>Dorylaimia</taxon>
        <taxon>Trichinellida</taxon>
        <taxon>Trichinellidae</taxon>
        <taxon>Trichinella</taxon>
    </lineage>
</organism>
<dbReference type="InterPro" id="IPR029044">
    <property type="entry name" value="Nucleotide-diphossugar_trans"/>
</dbReference>
<dbReference type="Pfam" id="PF03142">
    <property type="entry name" value="Chitin_synth_2"/>
    <property type="match status" value="1"/>
</dbReference>
<evidence type="ECO:0000256" key="5">
    <source>
        <dbReference type="ARBA" id="ARBA00022679"/>
    </source>
</evidence>
<keyword evidence="4" id="KW-0328">Glycosyltransferase</keyword>
<feature type="transmembrane region" description="Helical" evidence="14">
    <location>
        <begin position="1025"/>
        <end position="1050"/>
    </location>
</feature>
<dbReference type="CDD" id="cd04190">
    <property type="entry name" value="Chitin_synth_C"/>
    <property type="match status" value="1"/>
</dbReference>
<sequence>MNNVCLSEELEKAQAKVQANSWTVDRIKTAAEEIIQHDNSTPVSIIQLSKDERKDTKTPYTDSKASIPSSNFSVEFKTWDIFRLLPPPSDSKQNTPCHYIAAQILKLVVCLFVFLLTLSTALLSKCCFLLMATSIGWIGKNLTDCSAEYTTSGVYVKKSSITKLGSRHAIQWVWLTTFALCIPELICSFRCFHRILFRNVRKPTALQFLIAFVTETMHAFGIGLFAFYLLPEIGAVKGHFLSQCVYLLPSILSVLCRRPNRLNTLLIVIDLICTAVQSSPYWMWTVIPPNDYFRSVWMLPVAVSLISVAWWENFVHSSSVFSCIRNLANLSRRMKQVRSKTYAIISLWKCLLFICCAVGFTAMRMEVSELFAGNPFRSQPMKMIINGNNNNNNNNNNDDGGGVDFQKILQQQKDFGAKNFTTKMAINEKSDKIIIIDASEFLTDDQQHTELTIKRRRSAENDELSLRLVYTNPYNLVWLLFIQAGSSFICYQCSKFSCKTMIQRFSFATAMTVAQPLGVFFIYTICAGHQQDPCFLDSVMPENFFWFCQTQPSTLQAFLSEPVTLVWCAWLLSQLWITSHIWFPECEKLADTDRLFVLPWYSGALVDQSLILNRWRDDKIKIKTENIELEMEEETASSIYETISSVYHKNKMAKSETKDLSTNDEVEYSTDSITKIYACATMWHETSQEMICMLKSIFRMDEDQCARRNVQKYLKIVDPDYYEFEGKHFTDVSHIFFDDAFETNEFSELVVNRFVRQLLDVIDIAAGAVHQTIIRIKAPKVCCTPYGGRMVWTLPGKNKLTVHLKNKQKIRVRKRWSQVMYMYYLLGYRLMEKIDDPKKKEIIAENTYILTLDGDVDFKPSAVHLLIDLMKKNRRLGAACGRMHPRGKGPMVWYQKFEYAIGHWFQKATEHMIGCVLCAPGCFSLFRSAALMDDNVLRRYATRAEVAKEYIQYDQGEDRWLCTLLLQRGYRVEYCAASDALTYAPEGFNEFFNQRRRWIPSTVANIIDLLADYRNVIKLNDSISIWYISYQFSMLVSNILGPGTIFLMVIGAVNISFNTETYISFTVVFIPVALFTVVCLTCDTEAQLRLAQITGALFALLMMAVIVGTAVQIQKDGIYSPHAVFLLAVIASFFIAACLHPVEFFCIVPGVLYFLAIPCMYLLLTIYSVCNLHVVSWGTRETKTDNNNSSNIQKKHPPDTSKNFHSNQFDAEGAFTFSCGNFCQLMCCIQPSLHSSTIRKMSNQLDAIDKKLQLVEKRSGSRSLKRTSRLQDCCRISENQPVFEEELIDEDFDVQSLYSNEDSGKNVEFWMDDIHIRANQREQLDVDEEKFWKDLRAKYLFPLNQDPKHQARVAAELTELRNQISFGFIMVNALFVLIVFLLQIKKDCLYIEWPIGPMINHTVIPCHSDIKDPVWVVSRLQLEPIGLVFLSFFMTLLLLQFIAMLMHRFTTLAHIIASTQIFCFRKPESKLTEDELVTTNAVEIAKELQAIRGVDEDAVLLADETTEGRSIGRRRVVKKLESCRQSMMKKRTETLDAAFKKRFFALTSEVNETEQLNGVIKFKNQRQLTLRRSTIRALEQRRNSLFNQPDVESDKLSRVHRGPSKRCLDRIYRRTDNKAQPGAQMEKDSTSSECNSDEASASTSKLPLNRALPVCTSEKSASARILHSKQENATATDFHL</sequence>
<dbReference type="Pfam" id="PF23000">
    <property type="entry name" value="ChitinSynthase_IV_N"/>
    <property type="match status" value="1"/>
</dbReference>
<dbReference type="PANTHER" id="PTHR22914">
    <property type="entry name" value="CHITIN SYNTHASE"/>
    <property type="match status" value="1"/>
</dbReference>
<feature type="transmembrane region" description="Helical" evidence="14">
    <location>
        <begin position="236"/>
        <end position="255"/>
    </location>
</feature>
<keyword evidence="6 14" id="KW-0812">Transmembrane</keyword>
<comment type="similarity">
    <text evidence="11">Belongs to the chitin synthase family. Class IV subfamily.</text>
</comment>
<dbReference type="Proteomes" id="UP000054632">
    <property type="component" value="Unassembled WGS sequence"/>
</dbReference>
<feature type="transmembrane region" description="Helical" evidence="14">
    <location>
        <begin position="172"/>
        <end position="192"/>
    </location>
</feature>
<evidence type="ECO:0000259" key="15">
    <source>
        <dbReference type="Pfam" id="PF23000"/>
    </source>
</evidence>
<comment type="caution">
    <text evidence="16">The sequence shown here is derived from an EMBL/GenBank/DDBJ whole genome shotgun (WGS) entry which is preliminary data.</text>
</comment>
<evidence type="ECO:0000256" key="13">
    <source>
        <dbReference type="SAM" id="MobiDB-lite"/>
    </source>
</evidence>
<feature type="transmembrane region" description="Helical" evidence="14">
    <location>
        <begin position="262"/>
        <end position="284"/>
    </location>
</feature>
<dbReference type="SUPFAM" id="SSF53448">
    <property type="entry name" value="Nucleotide-diphospho-sugar transferases"/>
    <property type="match status" value="1"/>
</dbReference>
<accession>A0A0V1EGQ7</accession>
<comment type="catalytic activity">
    <reaction evidence="12">
        <text>[(1-&gt;4)-N-acetyl-beta-D-glucosaminyl](n) + UDP-N-acetyl-alpha-D-glucosamine = [(1-&gt;4)-N-acetyl-beta-D-glucosaminyl](n+1) + UDP + H(+)</text>
        <dbReference type="Rhea" id="RHEA:16637"/>
        <dbReference type="Rhea" id="RHEA-COMP:9593"/>
        <dbReference type="Rhea" id="RHEA-COMP:9595"/>
        <dbReference type="ChEBI" id="CHEBI:15378"/>
        <dbReference type="ChEBI" id="CHEBI:17029"/>
        <dbReference type="ChEBI" id="CHEBI:57705"/>
        <dbReference type="ChEBI" id="CHEBI:58223"/>
        <dbReference type="EC" id="2.4.1.16"/>
    </reaction>
</comment>
<evidence type="ECO:0000256" key="12">
    <source>
        <dbReference type="ARBA" id="ARBA00048014"/>
    </source>
</evidence>
<evidence type="ECO:0000256" key="1">
    <source>
        <dbReference type="ARBA" id="ARBA00004651"/>
    </source>
</evidence>
<dbReference type="GO" id="GO:0005886">
    <property type="term" value="C:plasma membrane"/>
    <property type="evidence" value="ECO:0007669"/>
    <property type="project" value="UniProtKB-SubCell"/>
</dbReference>
<protein>
    <recommendedName>
        <fullName evidence="2">chitin synthase</fullName>
        <ecNumber evidence="2">2.4.1.16</ecNumber>
    </recommendedName>
</protein>
<keyword evidence="5" id="KW-0808">Transferase</keyword>
<feature type="compositionally biased region" description="Basic and acidic residues" evidence="13">
    <location>
        <begin position="1606"/>
        <end position="1617"/>
    </location>
</feature>
<feature type="transmembrane region" description="Helical" evidence="14">
    <location>
        <begin position="107"/>
        <end position="132"/>
    </location>
</feature>
<keyword evidence="3" id="KW-1003">Cell membrane</keyword>
<feature type="transmembrane region" description="Helical" evidence="14">
    <location>
        <begin position="296"/>
        <end position="315"/>
    </location>
</feature>
<dbReference type="Gene3D" id="3.90.550.10">
    <property type="entry name" value="Spore Coat Polysaccharide Biosynthesis Protein SpsA, Chain A"/>
    <property type="match status" value="1"/>
</dbReference>
<name>A0A0V1EGQ7_TRIPS</name>
<keyword evidence="7 14" id="KW-1133">Transmembrane helix</keyword>